<sequence>MPFGHSTRKMVPGPVLSLRQMASQVVMAHLALLTDIGDMPYSLAEPFLSQCKAEQLAEIELASPHIKKDSRILWKRLTLQDFFEFRIAYEKGEIKEPSNWRRSYIAAHENRQIKEQERRQCLKDSYAALESQRQERKLVFSNKLSGDKIKKSRFSTATDTRSTSTSSILSKARSHTKSYAQNFRLPRSQTRPNSSGSTVESSRRTFPVPASSVIREPGRMLMSTRPINPAQRFVIDSTKPKVIDRRPVYVPPEPEPKLPSEKVVVNFFKKDSSGEIKKGGTGSVVKNIIRQKVTVSSPASSRTSGSPSAQSPPAIASSSPSFARARYSPVAPVYSPPAKANILPISPPSNPAPVIHPVSTTSATVIPAGQPSRPPKRKEVNLFIPTKRKKMTA</sequence>
<dbReference type="EMBL" id="LN483167">
    <property type="protein sequence ID" value="CDZ97183.1"/>
    <property type="molecule type" value="Genomic_DNA"/>
</dbReference>
<feature type="compositionally biased region" description="Low complexity" evidence="1">
    <location>
        <begin position="296"/>
        <end position="320"/>
    </location>
</feature>
<protein>
    <submittedName>
        <fullName evidence="2">RNA polymerase II transcription elongation factor Elongin/SIII, subunit elongin A</fullName>
    </submittedName>
</protein>
<dbReference type="AlphaFoldDB" id="A0A0F7SHE4"/>
<dbReference type="GO" id="GO:0003746">
    <property type="term" value="F:translation elongation factor activity"/>
    <property type="evidence" value="ECO:0007669"/>
    <property type="project" value="UniProtKB-KW"/>
</dbReference>
<feature type="compositionally biased region" description="Low complexity" evidence="1">
    <location>
        <begin position="154"/>
        <end position="171"/>
    </location>
</feature>
<keyword evidence="2" id="KW-0648">Protein biosynthesis</keyword>
<dbReference type="GO" id="GO:0006368">
    <property type="term" value="P:transcription elongation by RNA polymerase II"/>
    <property type="evidence" value="ECO:0007669"/>
    <property type="project" value="InterPro"/>
</dbReference>
<dbReference type="InterPro" id="IPR010684">
    <property type="entry name" value="RNA_pol_II_trans_fac_SIII_A"/>
</dbReference>
<feature type="region of interest" description="Disordered" evidence="1">
    <location>
        <begin position="153"/>
        <end position="206"/>
    </location>
</feature>
<evidence type="ECO:0000256" key="1">
    <source>
        <dbReference type="SAM" id="MobiDB-lite"/>
    </source>
</evidence>
<name>A0A0F7SHE4_PHARH</name>
<evidence type="ECO:0000313" key="2">
    <source>
        <dbReference type="EMBL" id="CDZ97183.1"/>
    </source>
</evidence>
<feature type="compositionally biased region" description="Polar residues" evidence="1">
    <location>
        <begin position="177"/>
        <end position="200"/>
    </location>
</feature>
<dbReference type="Gene3D" id="6.10.250.3180">
    <property type="match status" value="1"/>
</dbReference>
<accession>A0A0F7SHE4</accession>
<dbReference type="InterPro" id="IPR051870">
    <property type="entry name" value="Elongin-A_domain"/>
</dbReference>
<proteinExistence type="predicted"/>
<dbReference type="PANTHER" id="PTHR15141:SF76">
    <property type="entry name" value="TRANSCRIPTION ELONGATION FACTOR B POLYPEPTIDE 3"/>
    <property type="match status" value="1"/>
</dbReference>
<organism evidence="2">
    <name type="scientific">Phaffia rhodozyma</name>
    <name type="common">Yeast</name>
    <name type="synonym">Xanthophyllomyces dendrorhous</name>
    <dbReference type="NCBI Taxonomy" id="264483"/>
    <lineage>
        <taxon>Eukaryota</taxon>
        <taxon>Fungi</taxon>
        <taxon>Dikarya</taxon>
        <taxon>Basidiomycota</taxon>
        <taxon>Agaricomycotina</taxon>
        <taxon>Tremellomycetes</taxon>
        <taxon>Cystofilobasidiales</taxon>
        <taxon>Mrakiaceae</taxon>
        <taxon>Phaffia</taxon>
    </lineage>
</organism>
<reference evidence="2" key="1">
    <citation type="submission" date="2014-08" db="EMBL/GenBank/DDBJ databases">
        <authorList>
            <person name="Sharma Rahul"/>
            <person name="Thines Marco"/>
        </authorList>
    </citation>
    <scope>NUCLEOTIDE SEQUENCE</scope>
</reference>
<dbReference type="PANTHER" id="PTHR15141">
    <property type="entry name" value="TRANSCRIPTION ELONGATION FACTOR B POLYPEPTIDE 3"/>
    <property type="match status" value="1"/>
</dbReference>
<keyword evidence="2" id="KW-0251">Elongation factor</keyword>
<dbReference type="Pfam" id="PF06881">
    <property type="entry name" value="Elongin_A"/>
    <property type="match status" value="1"/>
</dbReference>
<dbReference type="GO" id="GO:0070449">
    <property type="term" value="C:elongin complex"/>
    <property type="evidence" value="ECO:0007669"/>
    <property type="project" value="InterPro"/>
</dbReference>
<feature type="region of interest" description="Disordered" evidence="1">
    <location>
        <begin position="294"/>
        <end position="320"/>
    </location>
</feature>